<dbReference type="InterPro" id="IPR009014">
    <property type="entry name" value="Transketo_C/PFOR_II"/>
</dbReference>
<evidence type="ECO:0000313" key="8">
    <source>
        <dbReference type="EMBL" id="AFK51659.1"/>
    </source>
</evidence>
<reference evidence="8 9" key="1">
    <citation type="journal article" date="2012" name="J. Bacteriol.">
        <title>Complete genome sequence of the hyperthermophilic cellulolytic Crenarchaeon 'Thermogladius cellulolyticus' 1633.</title>
        <authorList>
            <person name="Mardanov A.V."/>
            <person name="Kochetkova T.V."/>
            <person name="Beletsky A.V."/>
            <person name="Bonch-Osmolovskaya E.A."/>
            <person name="Ravin N.V."/>
            <person name="Skryabin K.G."/>
        </authorList>
    </citation>
    <scope>NUCLEOTIDE SEQUENCE [LARGE SCALE GENOMIC DNA]</scope>
    <source>
        <strain evidence="9">DSM 22663 / VKM B-2946 / 1633</strain>
    </source>
</reference>
<feature type="domain" description="Pyruvate:ferredoxin oxidoreductase core" evidence="7">
    <location>
        <begin position="292"/>
        <end position="393"/>
    </location>
</feature>
<keyword evidence="4" id="KW-0560">Oxidoreductase</keyword>
<evidence type="ECO:0000256" key="3">
    <source>
        <dbReference type="ARBA" id="ARBA00012691"/>
    </source>
</evidence>
<dbReference type="GO" id="GO:0019164">
    <property type="term" value="F:pyruvate synthase activity"/>
    <property type="evidence" value="ECO:0007669"/>
    <property type="project" value="UniProtKB-ARBA"/>
</dbReference>
<gene>
    <name evidence="8" type="ordered locus">TCELL_1236</name>
</gene>
<evidence type="ECO:0000259" key="7">
    <source>
        <dbReference type="Pfam" id="PF17147"/>
    </source>
</evidence>
<comment type="subunit">
    <text evidence="2">Heterodimer composed of an alpha and a beta subunit.</text>
</comment>
<organism evidence="8 9">
    <name type="scientific">Thermogladius calderae (strain DSM 22663 / VKM B-2946 / 1633)</name>
    <dbReference type="NCBI Taxonomy" id="1184251"/>
    <lineage>
        <taxon>Archaea</taxon>
        <taxon>Thermoproteota</taxon>
        <taxon>Thermoprotei</taxon>
        <taxon>Desulfurococcales</taxon>
        <taxon>Desulfurococcaceae</taxon>
        <taxon>Thermogladius</taxon>
    </lineage>
</organism>
<dbReference type="Gene3D" id="3.40.50.920">
    <property type="match status" value="1"/>
</dbReference>
<dbReference type="SUPFAM" id="SSF52518">
    <property type="entry name" value="Thiamin diphosphate-binding fold (THDP-binding)"/>
    <property type="match status" value="1"/>
</dbReference>
<comment type="catalytic activity">
    <reaction evidence="5">
        <text>a 2-oxocarboxylate + 2 oxidized [2Fe-2S]-[ferredoxin] + CoA = an acyl-CoA + 2 reduced [2Fe-2S]-[ferredoxin] + CO2 + H(+)</text>
        <dbReference type="Rhea" id="RHEA:42316"/>
        <dbReference type="Rhea" id="RHEA-COMP:10000"/>
        <dbReference type="Rhea" id="RHEA-COMP:10001"/>
        <dbReference type="ChEBI" id="CHEBI:15378"/>
        <dbReference type="ChEBI" id="CHEBI:16526"/>
        <dbReference type="ChEBI" id="CHEBI:33737"/>
        <dbReference type="ChEBI" id="CHEBI:33738"/>
        <dbReference type="ChEBI" id="CHEBI:35179"/>
        <dbReference type="ChEBI" id="CHEBI:57287"/>
        <dbReference type="ChEBI" id="CHEBI:58342"/>
        <dbReference type="EC" id="1.2.7.11"/>
    </reaction>
</comment>
<dbReference type="Gene3D" id="3.40.50.970">
    <property type="match status" value="1"/>
</dbReference>
<dbReference type="GO" id="GO:0018491">
    <property type="term" value="F:2-oxobutyrate synthase activity"/>
    <property type="evidence" value="ECO:0007669"/>
    <property type="project" value="UniProtKB-ARBA"/>
</dbReference>
<dbReference type="Pfam" id="PF17147">
    <property type="entry name" value="PFOR_II"/>
    <property type="match status" value="1"/>
</dbReference>
<evidence type="ECO:0000256" key="5">
    <source>
        <dbReference type="ARBA" id="ARBA00048893"/>
    </source>
</evidence>
<dbReference type="FunFam" id="3.40.50.970:FF:000012">
    <property type="entry name" value="Pyruvate:ferredoxin (Flavodoxin) oxidoreductase"/>
    <property type="match status" value="1"/>
</dbReference>
<dbReference type="InterPro" id="IPR002880">
    <property type="entry name" value="Pyrv_Fd/Flavodoxin_OxRdtase_N"/>
</dbReference>
<dbReference type="KEGG" id="thg:TCELL_1236"/>
<sequence>MVAVTQAVVKPRVPLEKQVMMTVNGDEAVAYAVKQSLVDVVAAYPITPQTIIVEKFSEFVADGEVKTEFVPVESEHSAMSACVGAAAAGARAFTATSSQGLALMVEILYIASALRLPIVMAVVNRALSAPINIHNDHSDAYLMRDSGWIQLFAENVQEAYDTTIQAFKIAEDERVLLPVAVNLDGFFLSHTLENIYMLPDEVVHEFLGGYRKVSKVKVDYFDEEVPLALNPARPLSFGNLDLYDYYFEHKVQQVEAMKSVPEVVREVNEEWFKLTGRRYGDGILDPFEVEDADVVLVGMGSGVGTMRSVVRRLRKEGLKVGLVKLRMFRPFPFKEVVEVLKNAKVVAVMEKGVSPGSYGPLFLEVNTALYDLKSRPALVNYVYGLGGRDLVPDLVEGMIRGLFKELEKGVFEPKLRYLGVRE</sequence>
<dbReference type="InParanoid" id="I3TFX1"/>
<dbReference type="GO" id="GO:0006979">
    <property type="term" value="P:response to oxidative stress"/>
    <property type="evidence" value="ECO:0007669"/>
    <property type="project" value="TreeGrafter"/>
</dbReference>
<dbReference type="InterPro" id="IPR033412">
    <property type="entry name" value="PFOR_II"/>
</dbReference>
<dbReference type="SUPFAM" id="SSF52922">
    <property type="entry name" value="TK C-terminal domain-like"/>
    <property type="match status" value="1"/>
</dbReference>
<protein>
    <recommendedName>
        <fullName evidence="3">2-oxoacid oxidoreductase (ferredoxin)</fullName>
        <ecNumber evidence="3">1.2.7.11</ecNumber>
    </recommendedName>
</protein>
<evidence type="ECO:0000259" key="6">
    <source>
        <dbReference type="Pfam" id="PF01855"/>
    </source>
</evidence>
<dbReference type="STRING" id="1184251.TCELL_1236"/>
<dbReference type="PANTHER" id="PTHR32154:SF0">
    <property type="entry name" value="PYRUVATE-FLAVODOXIN OXIDOREDUCTASE-RELATED"/>
    <property type="match status" value="1"/>
</dbReference>
<dbReference type="EC" id="1.2.7.11" evidence="3"/>
<dbReference type="EMBL" id="CP003531">
    <property type="protein sequence ID" value="AFK51659.1"/>
    <property type="molecule type" value="Genomic_DNA"/>
</dbReference>
<dbReference type="eggNOG" id="arCOG01608">
    <property type="taxonomic scope" value="Archaea"/>
</dbReference>
<dbReference type="InterPro" id="IPR029061">
    <property type="entry name" value="THDP-binding"/>
</dbReference>
<dbReference type="PANTHER" id="PTHR32154">
    <property type="entry name" value="PYRUVATE-FLAVODOXIN OXIDOREDUCTASE-RELATED"/>
    <property type="match status" value="1"/>
</dbReference>
<dbReference type="AlphaFoldDB" id="I3TFX1"/>
<evidence type="ECO:0000256" key="1">
    <source>
        <dbReference type="ARBA" id="ARBA00011595"/>
    </source>
</evidence>
<dbReference type="InterPro" id="IPR050722">
    <property type="entry name" value="Pyruvate:ferred/Flavod_OxRd"/>
</dbReference>
<comment type="subunit">
    <text evidence="1">Heterotetramer of one alpha, one beta, one delta and one gamma chain.</text>
</comment>
<evidence type="ECO:0000256" key="4">
    <source>
        <dbReference type="ARBA" id="ARBA00023002"/>
    </source>
</evidence>
<evidence type="ECO:0000256" key="2">
    <source>
        <dbReference type="ARBA" id="ARBA00011631"/>
    </source>
</evidence>
<accession>I3TFX1</accession>
<dbReference type="Proteomes" id="UP000005270">
    <property type="component" value="Chromosome"/>
</dbReference>
<dbReference type="HOGENOM" id="CLU_002569_5_0_2"/>
<dbReference type="FunFam" id="3.40.50.920:FF:000010">
    <property type="entry name" value="Pyruvate ferredoxin oxidoreductase, alpha subunit"/>
    <property type="match status" value="1"/>
</dbReference>
<proteinExistence type="predicted"/>
<evidence type="ECO:0000313" key="9">
    <source>
        <dbReference type="Proteomes" id="UP000005270"/>
    </source>
</evidence>
<keyword evidence="8" id="KW-0670">Pyruvate</keyword>
<dbReference type="Pfam" id="PF01855">
    <property type="entry name" value="POR_N"/>
    <property type="match status" value="1"/>
</dbReference>
<feature type="domain" description="Pyruvate flavodoxin/ferredoxin oxidoreductase pyrimidine binding" evidence="6">
    <location>
        <begin position="32"/>
        <end position="268"/>
    </location>
</feature>
<keyword evidence="9" id="KW-1185">Reference proteome</keyword>
<dbReference type="CDD" id="cd07034">
    <property type="entry name" value="TPP_PYR_PFOR_IOR-alpha_like"/>
    <property type="match status" value="1"/>
</dbReference>
<name>I3TFX1_THEC1</name>